<name>X1E3D0_9ZZZZ</name>
<gene>
    <name evidence="1" type="ORF">S01H4_61928</name>
</gene>
<evidence type="ECO:0000313" key="1">
    <source>
        <dbReference type="EMBL" id="GAH14920.1"/>
    </source>
</evidence>
<protein>
    <submittedName>
        <fullName evidence="1">Uncharacterized protein</fullName>
    </submittedName>
</protein>
<reference evidence="1" key="1">
    <citation type="journal article" date="2014" name="Front. Microbiol.">
        <title>High frequency of phylogenetically diverse reductive dehalogenase-homologous genes in deep subseafloor sedimentary metagenomes.</title>
        <authorList>
            <person name="Kawai M."/>
            <person name="Futagami T."/>
            <person name="Toyoda A."/>
            <person name="Takaki Y."/>
            <person name="Nishi S."/>
            <person name="Hori S."/>
            <person name="Arai W."/>
            <person name="Tsubouchi T."/>
            <person name="Morono Y."/>
            <person name="Uchiyama I."/>
            <person name="Ito T."/>
            <person name="Fujiyama A."/>
            <person name="Inagaki F."/>
            <person name="Takami H."/>
        </authorList>
    </citation>
    <scope>NUCLEOTIDE SEQUENCE</scope>
    <source>
        <strain evidence="1">Expedition CK06-06</strain>
    </source>
</reference>
<organism evidence="1">
    <name type="scientific">marine sediment metagenome</name>
    <dbReference type="NCBI Taxonomy" id="412755"/>
    <lineage>
        <taxon>unclassified sequences</taxon>
        <taxon>metagenomes</taxon>
        <taxon>ecological metagenomes</taxon>
    </lineage>
</organism>
<sequence>MANFASLDITLDRAGMGNYSKLDSTIWAEFFENPDLFLEKAMDIAKNYSYAQEDKDADSTRGFREGGEYEVVSKARKNQDYFREMVLAAYNAKCAITGI</sequence>
<dbReference type="AlphaFoldDB" id="X1E3D0"/>
<feature type="non-terminal residue" evidence="1">
    <location>
        <position position="99"/>
    </location>
</feature>
<proteinExistence type="predicted"/>
<dbReference type="EMBL" id="BART01036828">
    <property type="protein sequence ID" value="GAH14920.1"/>
    <property type="molecule type" value="Genomic_DNA"/>
</dbReference>
<accession>X1E3D0</accession>
<comment type="caution">
    <text evidence="1">The sequence shown here is derived from an EMBL/GenBank/DDBJ whole genome shotgun (WGS) entry which is preliminary data.</text>
</comment>